<name>A0A2P2QPZ2_RHIMU</name>
<proteinExistence type="predicted"/>
<organism evidence="1">
    <name type="scientific">Rhizophora mucronata</name>
    <name type="common">Asiatic mangrove</name>
    <dbReference type="NCBI Taxonomy" id="61149"/>
    <lineage>
        <taxon>Eukaryota</taxon>
        <taxon>Viridiplantae</taxon>
        <taxon>Streptophyta</taxon>
        <taxon>Embryophyta</taxon>
        <taxon>Tracheophyta</taxon>
        <taxon>Spermatophyta</taxon>
        <taxon>Magnoliopsida</taxon>
        <taxon>eudicotyledons</taxon>
        <taxon>Gunneridae</taxon>
        <taxon>Pentapetalae</taxon>
        <taxon>rosids</taxon>
        <taxon>fabids</taxon>
        <taxon>Malpighiales</taxon>
        <taxon>Rhizophoraceae</taxon>
        <taxon>Rhizophora</taxon>
    </lineage>
</organism>
<accession>A0A2P2QPZ2</accession>
<dbReference type="AlphaFoldDB" id="A0A2P2QPZ2"/>
<reference evidence="1" key="1">
    <citation type="submission" date="2018-02" db="EMBL/GenBank/DDBJ databases">
        <title>Rhizophora mucronata_Transcriptome.</title>
        <authorList>
            <person name="Meera S.P."/>
            <person name="Sreeshan A."/>
            <person name="Augustine A."/>
        </authorList>
    </citation>
    <scope>NUCLEOTIDE SEQUENCE</scope>
    <source>
        <tissue evidence="1">Leaf</tissue>
    </source>
</reference>
<protein>
    <submittedName>
        <fullName evidence="1">Uncharacterized protein</fullName>
    </submittedName>
</protein>
<evidence type="ECO:0000313" key="1">
    <source>
        <dbReference type="EMBL" id="MBX69082.1"/>
    </source>
</evidence>
<sequence>METDSQSESFNSGRLNEWSNSLQLQHFEFLCKKCFNDFELGLE</sequence>
<dbReference type="EMBL" id="GGEC01088598">
    <property type="protein sequence ID" value="MBX69082.1"/>
    <property type="molecule type" value="Transcribed_RNA"/>
</dbReference>